<protein>
    <submittedName>
        <fullName evidence="8">Spore cortex peptidoglycan biosynthesis regulator SpoVE</fullName>
    </submittedName>
</protein>
<accession>A0A366EJJ8</accession>
<dbReference type="GO" id="GO:0032153">
    <property type="term" value="C:cell division site"/>
    <property type="evidence" value="ECO:0007669"/>
    <property type="project" value="TreeGrafter"/>
</dbReference>
<evidence type="ECO:0000256" key="1">
    <source>
        <dbReference type="ARBA" id="ARBA00004651"/>
    </source>
</evidence>
<dbReference type="STRING" id="200904.GCA_900168775_01477"/>
<dbReference type="Pfam" id="PF01098">
    <property type="entry name" value="FTSW_RODA_SPOVE"/>
    <property type="match status" value="1"/>
</dbReference>
<dbReference type="GO" id="GO:0051301">
    <property type="term" value="P:cell division"/>
    <property type="evidence" value="ECO:0007669"/>
    <property type="project" value="InterPro"/>
</dbReference>
<evidence type="ECO:0000256" key="6">
    <source>
        <dbReference type="ARBA" id="ARBA00023136"/>
    </source>
</evidence>
<dbReference type="PROSITE" id="PS00428">
    <property type="entry name" value="FTSW_RODA_SPOVE"/>
    <property type="match status" value="1"/>
</dbReference>
<feature type="transmembrane region" description="Helical" evidence="7">
    <location>
        <begin position="191"/>
        <end position="213"/>
    </location>
</feature>
<keyword evidence="3 7" id="KW-0812">Transmembrane</keyword>
<dbReference type="InterPro" id="IPR013438">
    <property type="entry name" value="SpoVE"/>
</dbReference>
<feature type="transmembrane region" description="Helical" evidence="7">
    <location>
        <begin position="306"/>
        <end position="330"/>
    </location>
</feature>
<dbReference type="NCBIfam" id="TIGR02614">
    <property type="entry name" value="ftsW"/>
    <property type="match status" value="1"/>
</dbReference>
<dbReference type="Proteomes" id="UP000252254">
    <property type="component" value="Unassembled WGS sequence"/>
</dbReference>
<evidence type="ECO:0000256" key="3">
    <source>
        <dbReference type="ARBA" id="ARBA00022692"/>
    </source>
</evidence>
<evidence type="ECO:0000313" key="9">
    <source>
        <dbReference type="Proteomes" id="UP000252254"/>
    </source>
</evidence>
<evidence type="ECO:0000313" key="8">
    <source>
        <dbReference type="EMBL" id="RBP01890.1"/>
    </source>
</evidence>
<feature type="transmembrane region" description="Helical" evidence="7">
    <location>
        <begin position="342"/>
        <end position="363"/>
    </location>
</feature>
<proteinExistence type="predicted"/>
<dbReference type="RefSeq" id="WP_079709363.1">
    <property type="nucleotide sequence ID" value="NZ_BAABQN010000001.1"/>
</dbReference>
<dbReference type="GO" id="GO:0005886">
    <property type="term" value="C:plasma membrane"/>
    <property type="evidence" value="ECO:0007669"/>
    <property type="project" value="UniProtKB-SubCell"/>
</dbReference>
<keyword evidence="5 7" id="KW-1133">Transmembrane helix</keyword>
<comment type="subcellular location">
    <subcellularLocation>
        <location evidence="1">Cell membrane</location>
        <topology evidence="1">Multi-pass membrane protein</topology>
    </subcellularLocation>
</comment>
<dbReference type="PANTHER" id="PTHR30474:SF13">
    <property type="entry name" value="STAGE V SPORULATION PROTEIN E"/>
    <property type="match status" value="1"/>
</dbReference>
<reference evidence="8 9" key="1">
    <citation type="submission" date="2018-06" db="EMBL/GenBank/DDBJ databases">
        <title>Genomic Encyclopedia of Type Strains, Phase IV (KMG-IV): sequencing the most valuable type-strain genomes for metagenomic binning, comparative biology and taxonomic classification.</title>
        <authorList>
            <person name="Goeker M."/>
        </authorList>
    </citation>
    <scope>NUCLEOTIDE SEQUENCE [LARGE SCALE GENOMIC DNA]</scope>
    <source>
        <strain evidence="8 9">DSM 15140</strain>
    </source>
</reference>
<dbReference type="GO" id="GO:0015648">
    <property type="term" value="F:lipid-linked peptidoglycan transporter activity"/>
    <property type="evidence" value="ECO:0007669"/>
    <property type="project" value="TreeGrafter"/>
</dbReference>
<feature type="transmembrane region" description="Helical" evidence="7">
    <location>
        <begin position="53"/>
        <end position="74"/>
    </location>
</feature>
<dbReference type="InterPro" id="IPR013437">
    <property type="entry name" value="FtsW"/>
</dbReference>
<keyword evidence="6 7" id="KW-0472">Membrane</keyword>
<organism evidence="8 9">
    <name type="scientific">Paraliobacillus ryukyuensis</name>
    <dbReference type="NCBI Taxonomy" id="200904"/>
    <lineage>
        <taxon>Bacteria</taxon>
        <taxon>Bacillati</taxon>
        <taxon>Bacillota</taxon>
        <taxon>Bacilli</taxon>
        <taxon>Bacillales</taxon>
        <taxon>Bacillaceae</taxon>
        <taxon>Paraliobacillus</taxon>
    </lineage>
</organism>
<dbReference type="PANTHER" id="PTHR30474">
    <property type="entry name" value="CELL CYCLE PROTEIN"/>
    <property type="match status" value="1"/>
</dbReference>
<name>A0A366EJJ8_9BACI</name>
<feature type="transmembrane region" description="Helical" evidence="7">
    <location>
        <begin position="267"/>
        <end position="294"/>
    </location>
</feature>
<dbReference type="NCBIfam" id="TIGR02615">
    <property type="entry name" value="spoVE"/>
    <property type="match status" value="1"/>
</dbReference>
<feature type="transmembrane region" description="Helical" evidence="7">
    <location>
        <begin position="106"/>
        <end position="130"/>
    </location>
</feature>
<feature type="transmembrane region" description="Helical" evidence="7">
    <location>
        <begin position="142"/>
        <end position="161"/>
    </location>
</feature>
<keyword evidence="2" id="KW-1003">Cell membrane</keyword>
<dbReference type="EMBL" id="QNRI01000001">
    <property type="protein sequence ID" value="RBP01890.1"/>
    <property type="molecule type" value="Genomic_DNA"/>
</dbReference>
<dbReference type="InterPro" id="IPR001182">
    <property type="entry name" value="FtsW/RodA"/>
</dbReference>
<keyword evidence="9" id="KW-1185">Reference proteome</keyword>
<keyword evidence="4" id="KW-0133">Cell shape</keyword>
<dbReference type="AlphaFoldDB" id="A0A366EJJ8"/>
<dbReference type="InterPro" id="IPR018365">
    <property type="entry name" value="Cell_cycle_FtsW-rel_CS"/>
</dbReference>
<gene>
    <name evidence="8" type="ORF">DES48_101637</name>
</gene>
<feature type="transmembrane region" description="Helical" evidence="7">
    <location>
        <begin position="167"/>
        <end position="184"/>
    </location>
</feature>
<sequence>MENKKTTQLKPDIFLIIIIFSLLMIGIVMVYSASSIWATYKFEDAFYFAKRQLLFAGIGVLAMFIVAQIPYLTWRKYAKPILIICFILLIAVLIPGVGLVRGGARSWIGVGAFSIQPAEFMKLGLIIFLAKYLAEKQRYIQSLKHGFLPLLLLIFTSFGLIMLQPDLGTGMVVILTCFILLFVAGAKINHFVGLGLLGVLGFAGLIISAPYRINRITAFLNPWEDPLGNGFQIIQSLYAIGPGGLLGMGLGNSLQKFFYLPEPHNDFIFAIVAEELGFIGGSLLIMLFFLLLWRGVRIGLGAPDKFGMLLGLGITSMISLQVIINISVVIGLIPVTGITLPFLSYGGSSLTLILASVGILINISRFSHMN</sequence>
<evidence type="ECO:0000256" key="5">
    <source>
        <dbReference type="ARBA" id="ARBA00022989"/>
    </source>
</evidence>
<dbReference type="GO" id="GO:0009252">
    <property type="term" value="P:peptidoglycan biosynthetic process"/>
    <property type="evidence" value="ECO:0007669"/>
    <property type="project" value="InterPro"/>
</dbReference>
<feature type="transmembrane region" description="Helical" evidence="7">
    <location>
        <begin position="81"/>
        <end position="100"/>
    </location>
</feature>
<evidence type="ECO:0000256" key="4">
    <source>
        <dbReference type="ARBA" id="ARBA00022960"/>
    </source>
</evidence>
<comment type="caution">
    <text evidence="8">The sequence shown here is derived from an EMBL/GenBank/DDBJ whole genome shotgun (WGS) entry which is preliminary data.</text>
</comment>
<feature type="transmembrane region" description="Helical" evidence="7">
    <location>
        <begin position="12"/>
        <end position="33"/>
    </location>
</feature>
<evidence type="ECO:0000256" key="7">
    <source>
        <dbReference type="SAM" id="Phobius"/>
    </source>
</evidence>
<dbReference type="OrthoDB" id="9768187at2"/>
<dbReference type="GO" id="GO:0008360">
    <property type="term" value="P:regulation of cell shape"/>
    <property type="evidence" value="ECO:0007669"/>
    <property type="project" value="UniProtKB-KW"/>
</dbReference>
<evidence type="ECO:0000256" key="2">
    <source>
        <dbReference type="ARBA" id="ARBA00022475"/>
    </source>
</evidence>